<keyword evidence="2" id="KW-1185">Reference proteome</keyword>
<evidence type="ECO:0000313" key="2">
    <source>
        <dbReference type="Proteomes" id="UP000620327"/>
    </source>
</evidence>
<evidence type="ECO:0000313" key="1">
    <source>
        <dbReference type="EMBL" id="MBC5768768.1"/>
    </source>
</evidence>
<dbReference type="EMBL" id="JACOQI010000001">
    <property type="protein sequence ID" value="MBC5768768.1"/>
    <property type="molecule type" value="Genomic_DNA"/>
</dbReference>
<organism evidence="1 2">
    <name type="scientific">Dysosmobacter segnis</name>
    <dbReference type="NCBI Taxonomy" id="2763042"/>
    <lineage>
        <taxon>Bacteria</taxon>
        <taxon>Bacillati</taxon>
        <taxon>Bacillota</taxon>
        <taxon>Clostridia</taxon>
        <taxon>Eubacteriales</taxon>
        <taxon>Oscillospiraceae</taxon>
        <taxon>Dysosmobacter</taxon>
    </lineage>
</organism>
<protein>
    <submittedName>
        <fullName evidence="1">Uncharacterized protein</fullName>
    </submittedName>
</protein>
<comment type="caution">
    <text evidence="1">The sequence shown here is derived from an EMBL/GenBank/DDBJ whole genome shotgun (WGS) entry which is preliminary data.</text>
</comment>
<proteinExistence type="predicted"/>
<reference evidence="1" key="1">
    <citation type="submission" date="2020-08" db="EMBL/GenBank/DDBJ databases">
        <title>Genome public.</title>
        <authorList>
            <person name="Liu C."/>
            <person name="Sun Q."/>
        </authorList>
    </citation>
    <scope>NUCLEOTIDE SEQUENCE</scope>
    <source>
        <strain evidence="1">BX15</strain>
    </source>
</reference>
<sequence>MIDTGDVTMFCHWNKRLVCKKDFYCDTCKHQLAADDKENGKAEPVQLRWTEDYDGGRVPECPSCGNMPYSLERCIFCGQRFLPDALTKEWSKPPEEVRMDCPSCGGENTLVGARARSNGHFHGRCTACGCVVME</sequence>
<accession>A0A923MEA3</accession>
<dbReference type="RefSeq" id="WP_187013183.1">
    <property type="nucleotide sequence ID" value="NZ_JACOQI010000001.1"/>
</dbReference>
<name>A0A923MEA3_9FIRM</name>
<dbReference type="AlphaFoldDB" id="A0A923MEA3"/>
<gene>
    <name evidence="1" type="ORF">H8Z83_00170</name>
</gene>
<dbReference type="Proteomes" id="UP000620327">
    <property type="component" value="Unassembled WGS sequence"/>
</dbReference>